<accession>A0A8S1XL76</accession>
<proteinExistence type="predicted"/>
<dbReference type="OrthoDB" id="302095at2759"/>
<organism evidence="1 2">
    <name type="scientific">Paramecium pentaurelia</name>
    <dbReference type="NCBI Taxonomy" id="43138"/>
    <lineage>
        <taxon>Eukaryota</taxon>
        <taxon>Sar</taxon>
        <taxon>Alveolata</taxon>
        <taxon>Ciliophora</taxon>
        <taxon>Intramacronucleata</taxon>
        <taxon>Oligohymenophorea</taxon>
        <taxon>Peniculida</taxon>
        <taxon>Parameciidae</taxon>
        <taxon>Paramecium</taxon>
    </lineage>
</organism>
<name>A0A8S1XL76_9CILI</name>
<keyword evidence="2" id="KW-1185">Reference proteome</keyword>
<gene>
    <name evidence="1" type="ORF">PPENT_87.1.T1290097</name>
</gene>
<evidence type="ECO:0000313" key="1">
    <source>
        <dbReference type="EMBL" id="CAD8201925.1"/>
    </source>
</evidence>
<dbReference type="EMBL" id="CAJJDO010000129">
    <property type="protein sequence ID" value="CAD8201925.1"/>
    <property type="molecule type" value="Genomic_DNA"/>
</dbReference>
<comment type="caution">
    <text evidence="1">The sequence shown here is derived from an EMBL/GenBank/DDBJ whole genome shotgun (WGS) entry which is preliminary data.</text>
</comment>
<evidence type="ECO:0000313" key="2">
    <source>
        <dbReference type="Proteomes" id="UP000689195"/>
    </source>
</evidence>
<protein>
    <submittedName>
        <fullName evidence="1">Uncharacterized protein</fullName>
    </submittedName>
</protein>
<dbReference type="Proteomes" id="UP000689195">
    <property type="component" value="Unassembled WGS sequence"/>
</dbReference>
<sequence length="109" mass="12542">MNQTYLRSKRQYIKSSLQTRKLLAELVLIQGLKIKNAAKRLQIKYATAKSIILYYKQNVIKKQQNCKPAKRCSYASIKSAISYTIVSKLAGQDVNSRCIHFLNMEVSKQ</sequence>
<reference evidence="1" key="1">
    <citation type="submission" date="2021-01" db="EMBL/GenBank/DDBJ databases">
        <authorList>
            <consortium name="Genoscope - CEA"/>
            <person name="William W."/>
        </authorList>
    </citation>
    <scope>NUCLEOTIDE SEQUENCE</scope>
</reference>
<dbReference type="AlphaFoldDB" id="A0A8S1XL76"/>